<keyword evidence="3" id="KW-0808">Transferase</keyword>
<dbReference type="Gene3D" id="3.90.550.10">
    <property type="entry name" value="Spore Coat Polysaccharide Biosynthesis Protein SpsA, Chain A"/>
    <property type="match status" value="1"/>
</dbReference>
<dbReference type="Pfam" id="PF00535">
    <property type="entry name" value="Glycos_transf_2"/>
    <property type="match status" value="1"/>
</dbReference>
<dbReference type="PANTHER" id="PTHR43630">
    <property type="entry name" value="POLY-BETA-1,6-N-ACETYL-D-GLUCOSAMINE SYNTHASE"/>
    <property type="match status" value="1"/>
</dbReference>
<evidence type="ECO:0000313" key="5">
    <source>
        <dbReference type="EMBL" id="OGK23479.1"/>
    </source>
</evidence>
<evidence type="ECO:0000256" key="1">
    <source>
        <dbReference type="ARBA" id="ARBA00006739"/>
    </source>
</evidence>
<keyword evidence="2" id="KW-0328">Glycosyltransferase</keyword>
<dbReference type="PANTHER" id="PTHR43630:SF1">
    <property type="entry name" value="POLY-BETA-1,6-N-ACETYL-D-GLUCOSAMINE SYNTHASE"/>
    <property type="match status" value="1"/>
</dbReference>
<sequence>MLKVAVTVGIPAYNEEKNIKNLLLSILSQEEKGYFIKKIIVVSDGSTDETVKRAKEIKDERLEVISKKKRVGKSTHLNYLFRNLDTDILVLFDADVTLADRFTLQYLIQPMLEDENVGLVGGCPVQFRAKNFLEKAINVGYETYKEMRLKIKQGNNLYCCIGQILALSKTFAKQTVVPKDVMCNDTFLYLACLANKFKFMHIDEARVWYRAPKKLDDHIKQSERFAIARARLTELFGKLAKEEYKIPKKLYYIYLIKGFLRAPLHSSLLFILNSYSGLLAAKESYKFNAAWPIAWSTKLGIKPSYEN</sequence>
<evidence type="ECO:0000256" key="2">
    <source>
        <dbReference type="ARBA" id="ARBA00022676"/>
    </source>
</evidence>
<comment type="caution">
    <text evidence="5">The sequence shown here is derived from an EMBL/GenBank/DDBJ whole genome shotgun (WGS) entry which is preliminary data.</text>
</comment>
<evidence type="ECO:0000256" key="3">
    <source>
        <dbReference type="ARBA" id="ARBA00022679"/>
    </source>
</evidence>
<dbReference type="InterPro" id="IPR029044">
    <property type="entry name" value="Nucleotide-diphossugar_trans"/>
</dbReference>
<dbReference type="AlphaFoldDB" id="A0A1F7GWX3"/>
<dbReference type="CDD" id="cd06423">
    <property type="entry name" value="CESA_like"/>
    <property type="match status" value="1"/>
</dbReference>
<proteinExistence type="inferred from homology"/>
<organism evidence="5 6">
    <name type="scientific">Candidatus Roizmanbacteria bacterium RIFCSPHIGHO2_02_FULL_38_11</name>
    <dbReference type="NCBI Taxonomy" id="1802039"/>
    <lineage>
        <taxon>Bacteria</taxon>
        <taxon>Candidatus Roizmaniibacteriota</taxon>
    </lineage>
</organism>
<protein>
    <recommendedName>
        <fullName evidence="4">Glycosyltransferase 2-like domain-containing protein</fullName>
    </recommendedName>
</protein>
<dbReference type="SUPFAM" id="SSF53448">
    <property type="entry name" value="Nucleotide-diphospho-sugar transferases"/>
    <property type="match status" value="1"/>
</dbReference>
<feature type="domain" description="Glycosyltransferase 2-like" evidence="4">
    <location>
        <begin position="7"/>
        <end position="170"/>
    </location>
</feature>
<evidence type="ECO:0000313" key="6">
    <source>
        <dbReference type="Proteomes" id="UP000177913"/>
    </source>
</evidence>
<reference evidence="5 6" key="1">
    <citation type="journal article" date="2016" name="Nat. Commun.">
        <title>Thousands of microbial genomes shed light on interconnected biogeochemical processes in an aquifer system.</title>
        <authorList>
            <person name="Anantharaman K."/>
            <person name="Brown C.T."/>
            <person name="Hug L.A."/>
            <person name="Sharon I."/>
            <person name="Castelle C.J."/>
            <person name="Probst A.J."/>
            <person name="Thomas B.C."/>
            <person name="Singh A."/>
            <person name="Wilkins M.J."/>
            <person name="Karaoz U."/>
            <person name="Brodie E.L."/>
            <person name="Williams K.H."/>
            <person name="Hubbard S.S."/>
            <person name="Banfield J.F."/>
        </authorList>
    </citation>
    <scope>NUCLEOTIDE SEQUENCE [LARGE SCALE GENOMIC DNA]</scope>
</reference>
<evidence type="ECO:0000259" key="4">
    <source>
        <dbReference type="Pfam" id="PF00535"/>
    </source>
</evidence>
<dbReference type="InterPro" id="IPR001173">
    <property type="entry name" value="Glyco_trans_2-like"/>
</dbReference>
<comment type="similarity">
    <text evidence="1">Belongs to the glycosyltransferase 2 family.</text>
</comment>
<dbReference type="Proteomes" id="UP000177913">
    <property type="component" value="Unassembled WGS sequence"/>
</dbReference>
<name>A0A1F7GWX3_9BACT</name>
<dbReference type="EMBL" id="MFZO01000047">
    <property type="protein sequence ID" value="OGK23479.1"/>
    <property type="molecule type" value="Genomic_DNA"/>
</dbReference>
<accession>A0A1F7GWX3</accession>
<dbReference type="GO" id="GO:0016757">
    <property type="term" value="F:glycosyltransferase activity"/>
    <property type="evidence" value="ECO:0007669"/>
    <property type="project" value="UniProtKB-KW"/>
</dbReference>
<gene>
    <name evidence="5" type="ORF">A3C25_02320</name>
</gene>